<dbReference type="SUPFAM" id="SSF57850">
    <property type="entry name" value="RING/U-box"/>
    <property type="match status" value="1"/>
</dbReference>
<dbReference type="InterPro" id="IPR027370">
    <property type="entry name" value="Znf-RING_euk"/>
</dbReference>
<dbReference type="GO" id="GO:0008270">
    <property type="term" value="F:zinc ion binding"/>
    <property type="evidence" value="ECO:0007669"/>
    <property type="project" value="UniProtKB-KW"/>
</dbReference>
<dbReference type="SMART" id="SM00336">
    <property type="entry name" value="BBOX"/>
    <property type="match status" value="2"/>
</dbReference>
<dbReference type="SMART" id="SM00184">
    <property type="entry name" value="RING"/>
    <property type="match status" value="1"/>
</dbReference>
<keyword evidence="3 5" id="KW-0863">Zinc-finger</keyword>
<feature type="domain" description="RING-type" evidence="6">
    <location>
        <begin position="9"/>
        <end position="48"/>
    </location>
</feature>
<dbReference type="PANTHER" id="PTHR25462:SF296">
    <property type="entry name" value="MEIOTIC P26, ISOFORM F"/>
    <property type="match status" value="1"/>
</dbReference>
<name>A0A6J8A3T6_MYTCO</name>
<dbReference type="AlphaFoldDB" id="A0A6J8A3T6"/>
<evidence type="ECO:0000259" key="7">
    <source>
        <dbReference type="PROSITE" id="PS50119"/>
    </source>
</evidence>
<dbReference type="InterPro" id="IPR047153">
    <property type="entry name" value="TRIM45/56/19-like"/>
</dbReference>
<keyword evidence="8" id="KW-0012">Acyltransferase</keyword>
<dbReference type="Pfam" id="PF13445">
    <property type="entry name" value="zf-RING_UBOX"/>
    <property type="match status" value="1"/>
</dbReference>
<dbReference type="Gene3D" id="4.10.830.40">
    <property type="match status" value="1"/>
</dbReference>
<dbReference type="EC" id="2.3.2.27" evidence="8"/>
<evidence type="ECO:0000256" key="5">
    <source>
        <dbReference type="PROSITE-ProRule" id="PRU00024"/>
    </source>
</evidence>
<keyword evidence="1" id="KW-0597">Phosphoprotein</keyword>
<reference evidence="8 9" key="1">
    <citation type="submission" date="2020-06" db="EMBL/GenBank/DDBJ databases">
        <authorList>
            <person name="Li R."/>
            <person name="Bekaert M."/>
        </authorList>
    </citation>
    <scope>NUCLEOTIDE SEQUENCE [LARGE SCALE GENOMIC DNA]</scope>
    <source>
        <strain evidence="9">wild</strain>
    </source>
</reference>
<evidence type="ECO:0000256" key="4">
    <source>
        <dbReference type="ARBA" id="ARBA00022833"/>
    </source>
</evidence>
<dbReference type="SUPFAM" id="SSF57845">
    <property type="entry name" value="B-box zinc-binding domain"/>
    <property type="match status" value="1"/>
</dbReference>
<evidence type="ECO:0000313" key="8">
    <source>
        <dbReference type="EMBL" id="CAC5360935.1"/>
    </source>
</evidence>
<evidence type="ECO:0000256" key="3">
    <source>
        <dbReference type="ARBA" id="ARBA00022771"/>
    </source>
</evidence>
<dbReference type="InterPro" id="IPR001841">
    <property type="entry name" value="Znf_RING"/>
</dbReference>
<dbReference type="PANTHER" id="PTHR25462">
    <property type="entry name" value="BONUS, ISOFORM C-RELATED"/>
    <property type="match status" value="1"/>
</dbReference>
<dbReference type="CDD" id="cd19757">
    <property type="entry name" value="Bbox1"/>
    <property type="match status" value="1"/>
</dbReference>
<organism evidence="8 9">
    <name type="scientific">Mytilus coruscus</name>
    <name type="common">Sea mussel</name>
    <dbReference type="NCBI Taxonomy" id="42192"/>
    <lineage>
        <taxon>Eukaryota</taxon>
        <taxon>Metazoa</taxon>
        <taxon>Spiralia</taxon>
        <taxon>Lophotrochozoa</taxon>
        <taxon>Mollusca</taxon>
        <taxon>Bivalvia</taxon>
        <taxon>Autobranchia</taxon>
        <taxon>Pteriomorphia</taxon>
        <taxon>Mytilida</taxon>
        <taxon>Mytiloidea</taxon>
        <taxon>Mytilidae</taxon>
        <taxon>Mytilinae</taxon>
        <taxon>Mytilus</taxon>
    </lineage>
</organism>
<dbReference type="SUPFAM" id="SSF101898">
    <property type="entry name" value="NHL repeat"/>
    <property type="match status" value="1"/>
</dbReference>
<dbReference type="GO" id="GO:0061630">
    <property type="term" value="F:ubiquitin protein ligase activity"/>
    <property type="evidence" value="ECO:0007669"/>
    <property type="project" value="UniProtKB-EC"/>
</dbReference>
<protein>
    <submittedName>
        <fullName evidence="8">TRIM56</fullName>
        <ecNumber evidence="8">2.3.2.27</ecNumber>
    </submittedName>
</protein>
<evidence type="ECO:0000256" key="2">
    <source>
        <dbReference type="ARBA" id="ARBA00022723"/>
    </source>
</evidence>
<evidence type="ECO:0000313" key="9">
    <source>
        <dbReference type="Proteomes" id="UP000507470"/>
    </source>
</evidence>
<dbReference type="InterPro" id="IPR011042">
    <property type="entry name" value="6-blade_b-propeller_TolB-like"/>
</dbReference>
<dbReference type="InterPro" id="IPR013083">
    <property type="entry name" value="Znf_RING/FYVE/PHD"/>
</dbReference>
<dbReference type="OrthoDB" id="264520at2759"/>
<sequence>MAEGCDSKCGICKSCFIEPKLLDCYHTFCLPCLQKLDVRDSKIVCPLCMTHIPLPDNGVSGLKAYPFKLEYATEPNAVMDSCELCDEQNVAIAKCLECKINLCSNCRNYHGKLKASKNHTIELLQKFKSEEVDQSGANDKKQCKNHGKGFTFFCKPCNCLLCIKCSEEYHCRHQVEKLCLLLQTKKEKLLVRIASFKARISFLQNTAEMVRLKKNNYDKHCLVLKQDVKERAKNLKDRFCSTVDELTNKNLDTIDDINTKDRKELENFLREIETEKMSLSGLVMITEDFVNKSSDSNFFEEFSVIGKHLDKFLGKSANVFPSIHDFNFEWNDVTKDIIEEIFGKVTAKAKKNETKPTYPHLSIPDLGLPCISEHKAEKLSEFKLENDIQDIVPAENDNAWILTDTAICIFSCKGILEKTDQRIPTSRLSKRIVRKSANDLWLWSEGSIFKKEETSYKKIYEVPFKNDEFCCVVRNGNLLVYKEKDDRFYDLSDKDGVLNNVEIEVSIKKKFGDIWSARRVAVKQSKNSNFVISFCRDFVHFTDKNFKVFNTFRKSGAKFKAIATDNYGNVFLADSKNGIVYMLSDNGVFQQNLLSRNDDVCNATNMIVDECGHLWLVGSSRTIQVFSYQ</sequence>
<accession>A0A6J8A3T6</accession>
<dbReference type="Gene3D" id="2.120.10.30">
    <property type="entry name" value="TolB, C-terminal domain"/>
    <property type="match status" value="1"/>
</dbReference>
<evidence type="ECO:0000259" key="6">
    <source>
        <dbReference type="PROSITE" id="PS50089"/>
    </source>
</evidence>
<dbReference type="InterPro" id="IPR000315">
    <property type="entry name" value="Znf_B-box"/>
</dbReference>
<dbReference type="PROSITE" id="PS00518">
    <property type="entry name" value="ZF_RING_1"/>
    <property type="match status" value="1"/>
</dbReference>
<dbReference type="Proteomes" id="UP000507470">
    <property type="component" value="Unassembled WGS sequence"/>
</dbReference>
<gene>
    <name evidence="8" type="ORF">MCOR_3246</name>
</gene>
<dbReference type="Gene3D" id="3.30.40.10">
    <property type="entry name" value="Zinc/RING finger domain, C3HC4 (zinc finger)"/>
    <property type="match status" value="1"/>
</dbReference>
<keyword evidence="8" id="KW-0808">Transferase</keyword>
<keyword evidence="9" id="KW-1185">Reference proteome</keyword>
<feature type="domain" description="B box-type" evidence="7">
    <location>
        <begin position="138"/>
        <end position="178"/>
    </location>
</feature>
<dbReference type="InterPro" id="IPR017907">
    <property type="entry name" value="Znf_RING_CS"/>
</dbReference>
<dbReference type="Pfam" id="PF00643">
    <property type="entry name" value="zf-B_box"/>
    <property type="match status" value="1"/>
</dbReference>
<dbReference type="EMBL" id="CACVKT020000573">
    <property type="protein sequence ID" value="CAC5360935.1"/>
    <property type="molecule type" value="Genomic_DNA"/>
</dbReference>
<evidence type="ECO:0000256" key="1">
    <source>
        <dbReference type="ARBA" id="ARBA00022553"/>
    </source>
</evidence>
<dbReference type="PROSITE" id="PS50089">
    <property type="entry name" value="ZF_RING_2"/>
    <property type="match status" value="1"/>
</dbReference>
<keyword evidence="4" id="KW-0862">Zinc</keyword>
<dbReference type="PROSITE" id="PS50119">
    <property type="entry name" value="ZF_BBOX"/>
    <property type="match status" value="1"/>
</dbReference>
<proteinExistence type="predicted"/>
<keyword evidence="2" id="KW-0479">Metal-binding</keyword>